<dbReference type="AlphaFoldDB" id="A0A419EVG7"/>
<comment type="similarity">
    <text evidence="1 5">Belongs to the universal ribosomal protein uL4 family.</text>
</comment>
<dbReference type="SUPFAM" id="SSF52166">
    <property type="entry name" value="Ribosomal protein L4"/>
    <property type="match status" value="1"/>
</dbReference>
<dbReference type="HAMAP" id="MF_01328_B">
    <property type="entry name" value="Ribosomal_uL4_B"/>
    <property type="match status" value="1"/>
</dbReference>
<dbReference type="InterPro" id="IPR002136">
    <property type="entry name" value="Ribosomal_uL4"/>
</dbReference>
<reference evidence="7 8" key="1">
    <citation type="journal article" date="2017" name="ISME J.">
        <title>Energy and carbon metabolisms in a deep terrestrial subsurface fluid microbial community.</title>
        <authorList>
            <person name="Momper L."/>
            <person name="Jungbluth S.P."/>
            <person name="Lee M.D."/>
            <person name="Amend J.P."/>
        </authorList>
    </citation>
    <scope>NUCLEOTIDE SEQUENCE [LARGE SCALE GENOMIC DNA]</scope>
    <source>
        <strain evidence="7">SURF_17</strain>
    </source>
</reference>
<organism evidence="7 8">
    <name type="scientific">Candidatus Abyssobacteria bacterium SURF_17</name>
    <dbReference type="NCBI Taxonomy" id="2093361"/>
    <lineage>
        <taxon>Bacteria</taxon>
        <taxon>Pseudomonadati</taxon>
        <taxon>Candidatus Hydrogenedentota</taxon>
        <taxon>Candidatus Abyssobacteria</taxon>
    </lineage>
</organism>
<dbReference type="PANTHER" id="PTHR10746:SF6">
    <property type="entry name" value="LARGE RIBOSOMAL SUBUNIT PROTEIN UL4M"/>
    <property type="match status" value="1"/>
</dbReference>
<dbReference type="InterPro" id="IPR013005">
    <property type="entry name" value="Ribosomal_uL4-like"/>
</dbReference>
<dbReference type="GO" id="GO:0005840">
    <property type="term" value="C:ribosome"/>
    <property type="evidence" value="ECO:0007669"/>
    <property type="project" value="UniProtKB-KW"/>
</dbReference>
<dbReference type="GO" id="GO:0003735">
    <property type="term" value="F:structural constituent of ribosome"/>
    <property type="evidence" value="ECO:0007669"/>
    <property type="project" value="InterPro"/>
</dbReference>
<keyword evidence="2 5" id="KW-0689">Ribosomal protein</keyword>
<evidence type="ECO:0000256" key="3">
    <source>
        <dbReference type="ARBA" id="ARBA00023274"/>
    </source>
</evidence>
<keyword evidence="5" id="KW-0699">rRNA-binding</keyword>
<evidence type="ECO:0000256" key="6">
    <source>
        <dbReference type="SAM" id="MobiDB-lite"/>
    </source>
</evidence>
<protein>
    <recommendedName>
        <fullName evidence="4 5">Large ribosomal subunit protein uL4</fullName>
    </recommendedName>
</protein>
<dbReference type="EMBL" id="QZKI01000091">
    <property type="protein sequence ID" value="RJP68446.1"/>
    <property type="molecule type" value="Genomic_DNA"/>
</dbReference>
<dbReference type="Pfam" id="PF00573">
    <property type="entry name" value="Ribosomal_L4"/>
    <property type="match status" value="1"/>
</dbReference>
<keyword evidence="3 5" id="KW-0687">Ribonucleoprotein</keyword>
<comment type="caution">
    <text evidence="7">The sequence shown here is derived from an EMBL/GenBank/DDBJ whole genome shotgun (WGS) entry which is preliminary data.</text>
</comment>
<dbReference type="Gene3D" id="3.40.1370.10">
    <property type="match status" value="1"/>
</dbReference>
<dbReference type="Proteomes" id="UP000285961">
    <property type="component" value="Unassembled WGS sequence"/>
</dbReference>
<dbReference type="GO" id="GO:0006412">
    <property type="term" value="P:translation"/>
    <property type="evidence" value="ECO:0007669"/>
    <property type="project" value="UniProtKB-UniRule"/>
</dbReference>
<accession>A0A419EVG7</accession>
<dbReference type="PANTHER" id="PTHR10746">
    <property type="entry name" value="50S RIBOSOMAL PROTEIN L4"/>
    <property type="match status" value="1"/>
</dbReference>
<dbReference type="GO" id="GO:0019843">
    <property type="term" value="F:rRNA binding"/>
    <property type="evidence" value="ECO:0007669"/>
    <property type="project" value="UniProtKB-UniRule"/>
</dbReference>
<proteinExistence type="inferred from homology"/>
<evidence type="ECO:0000256" key="1">
    <source>
        <dbReference type="ARBA" id="ARBA00010528"/>
    </source>
</evidence>
<name>A0A419EVG7_9BACT</name>
<comment type="function">
    <text evidence="5">One of the primary rRNA binding proteins, this protein initially binds near the 5'-end of the 23S rRNA. It is important during the early stages of 50S assembly. It makes multiple contacts with different domains of the 23S rRNA in the assembled 50S subunit and ribosome.</text>
</comment>
<comment type="function">
    <text evidence="5">Forms part of the polypeptide exit tunnel.</text>
</comment>
<sequence length="207" mass="22377">MAEAIIFATNGTQLGTVELSDKVFGASPDEAVVHQMVVAQQASLRQGTAATKERAEIAGSTRKLWRQKGTGRARIGSGKAPHWRGGGTAFGPHPRDYAKRAPKSLRQKAVRSLLADKARTGQLVVLNELKLDAPKTKELVSILRRLNISESCLIVTDAPDKNVDLSSRNIPGVTQTYVGSLGALDILRHKKLLLTKPALEALERKLS</sequence>
<comment type="subunit">
    <text evidence="5">Part of the 50S ribosomal subunit.</text>
</comment>
<feature type="region of interest" description="Disordered" evidence="6">
    <location>
        <begin position="68"/>
        <end position="96"/>
    </location>
</feature>
<evidence type="ECO:0000256" key="2">
    <source>
        <dbReference type="ARBA" id="ARBA00022980"/>
    </source>
</evidence>
<dbReference type="GO" id="GO:1990904">
    <property type="term" value="C:ribonucleoprotein complex"/>
    <property type="evidence" value="ECO:0007669"/>
    <property type="project" value="UniProtKB-KW"/>
</dbReference>
<evidence type="ECO:0000313" key="8">
    <source>
        <dbReference type="Proteomes" id="UP000285961"/>
    </source>
</evidence>
<evidence type="ECO:0000313" key="7">
    <source>
        <dbReference type="EMBL" id="RJP68446.1"/>
    </source>
</evidence>
<gene>
    <name evidence="5" type="primary">rplD</name>
    <name evidence="7" type="ORF">C4532_12425</name>
</gene>
<keyword evidence="5" id="KW-0694">RNA-binding</keyword>
<evidence type="ECO:0000256" key="5">
    <source>
        <dbReference type="HAMAP-Rule" id="MF_01328"/>
    </source>
</evidence>
<dbReference type="NCBIfam" id="TIGR03953">
    <property type="entry name" value="rplD_bact"/>
    <property type="match status" value="1"/>
</dbReference>
<evidence type="ECO:0000256" key="4">
    <source>
        <dbReference type="ARBA" id="ARBA00035244"/>
    </source>
</evidence>
<dbReference type="InterPro" id="IPR023574">
    <property type="entry name" value="Ribosomal_uL4_dom_sf"/>
</dbReference>